<name>A0A9X2D7F0_9ACTN</name>
<feature type="transmembrane region" description="Helical" evidence="2">
    <location>
        <begin position="30"/>
        <end position="47"/>
    </location>
</feature>
<feature type="transmembrane region" description="Helical" evidence="2">
    <location>
        <begin position="53"/>
        <end position="70"/>
    </location>
</feature>
<keyword evidence="2" id="KW-0472">Membrane</keyword>
<dbReference type="InterPro" id="IPR032531">
    <property type="entry name" value="DUF4956"/>
</dbReference>
<evidence type="ECO:0000313" key="3">
    <source>
        <dbReference type="EMBL" id="MCM0620643.1"/>
    </source>
</evidence>
<keyword evidence="2" id="KW-0812">Transmembrane</keyword>
<dbReference type="Pfam" id="PF16316">
    <property type="entry name" value="DUF4956"/>
    <property type="match status" value="1"/>
</dbReference>
<dbReference type="EMBL" id="JAMOIL010000011">
    <property type="protein sequence ID" value="MCM0620643.1"/>
    <property type="molecule type" value="Genomic_DNA"/>
</dbReference>
<comment type="caution">
    <text evidence="3">The sequence shown here is derived from an EMBL/GenBank/DDBJ whole genome shotgun (WGS) entry which is preliminary data.</text>
</comment>
<proteinExistence type="predicted"/>
<organism evidence="3 4">
    <name type="scientific">Nocardioides bruguierae</name>
    <dbReference type="NCBI Taxonomy" id="2945102"/>
    <lineage>
        <taxon>Bacteria</taxon>
        <taxon>Bacillati</taxon>
        <taxon>Actinomycetota</taxon>
        <taxon>Actinomycetes</taxon>
        <taxon>Propionibacteriales</taxon>
        <taxon>Nocardioidaceae</taxon>
        <taxon>Nocardioides</taxon>
    </lineage>
</organism>
<dbReference type="Proteomes" id="UP001139485">
    <property type="component" value="Unassembled WGS sequence"/>
</dbReference>
<keyword evidence="4" id="KW-1185">Reference proteome</keyword>
<gene>
    <name evidence="3" type="ORF">M8330_10095</name>
</gene>
<feature type="transmembrane region" description="Helical" evidence="2">
    <location>
        <begin position="6"/>
        <end position="23"/>
    </location>
</feature>
<dbReference type="RefSeq" id="WP_250827224.1">
    <property type="nucleotide sequence ID" value="NZ_JAMOIL010000011.1"/>
</dbReference>
<dbReference type="AlphaFoldDB" id="A0A9X2D7F0"/>
<reference evidence="3" key="1">
    <citation type="submission" date="2022-05" db="EMBL/GenBank/DDBJ databases">
        <authorList>
            <person name="Tuo L."/>
        </authorList>
    </citation>
    <scope>NUCLEOTIDE SEQUENCE</scope>
    <source>
        <strain evidence="3">BSK12Z-4</strain>
    </source>
</reference>
<evidence type="ECO:0000256" key="2">
    <source>
        <dbReference type="SAM" id="Phobius"/>
    </source>
</evidence>
<feature type="transmembrane region" description="Helical" evidence="2">
    <location>
        <begin position="82"/>
        <end position="115"/>
    </location>
</feature>
<feature type="region of interest" description="Disordered" evidence="1">
    <location>
        <begin position="175"/>
        <end position="204"/>
    </location>
</feature>
<keyword evidence="2" id="KW-1133">Transmembrane helix</keyword>
<evidence type="ECO:0000256" key="1">
    <source>
        <dbReference type="SAM" id="MobiDB-lite"/>
    </source>
</evidence>
<protein>
    <submittedName>
        <fullName evidence="3">DUF4956 domain-containing protein</fullName>
    </submittedName>
</protein>
<evidence type="ECO:0000313" key="4">
    <source>
        <dbReference type="Proteomes" id="UP001139485"/>
    </source>
</evidence>
<accession>A0A9X2D7F0</accession>
<sequence length="204" mass="21085">MTQLPMLAIDLVAVLALVGLFLLRHRRPELAGAYLAVNVGVLAVTAVLADSTVGAGLGLGLFGVLSIIRLRSTELAHHEIAYYFAALTLGLVAGVAGTPSVLVVGLMAAVLVALWVGDHPRLAPEARTQEMVLDRAWTDMAGLTAHLEGLLGAEVLDARVTSTNLVNDTTTVTVRHRPAGPRHTGGASAAPGLAQGAGLREVGR</sequence>